<evidence type="ECO:0000256" key="2">
    <source>
        <dbReference type="ARBA" id="ARBA00009692"/>
    </source>
</evidence>
<keyword evidence="3" id="KW-0645">Protease</keyword>
<dbReference type="PROSITE" id="PS00759">
    <property type="entry name" value="ARGE_DAPE_CPG2_2"/>
    <property type="match status" value="1"/>
</dbReference>
<evidence type="ECO:0000256" key="8">
    <source>
        <dbReference type="NCBIfam" id="TIGR01882"/>
    </source>
</evidence>
<keyword evidence="5" id="KW-0378">Hydrolase</keyword>
<dbReference type="InterPro" id="IPR010161">
    <property type="entry name" value="Peptidase_M20B"/>
</dbReference>
<reference evidence="11" key="1">
    <citation type="journal article" date="2019" name="Int. J. Syst. Evol. Microbiol.">
        <title>The Global Catalogue of Microorganisms (GCM) 10K type strain sequencing project: providing services to taxonomists for standard genome sequencing and annotation.</title>
        <authorList>
            <consortium name="The Broad Institute Genomics Platform"/>
            <consortium name="The Broad Institute Genome Sequencing Center for Infectious Disease"/>
            <person name="Wu L."/>
            <person name="Ma J."/>
        </authorList>
    </citation>
    <scope>NUCLEOTIDE SEQUENCE [LARGE SCALE GENOMIC DNA]</scope>
    <source>
        <strain evidence="11">JCM 17919</strain>
    </source>
</reference>
<evidence type="ECO:0000256" key="7">
    <source>
        <dbReference type="ARBA" id="ARBA00023049"/>
    </source>
</evidence>
<evidence type="ECO:0000256" key="1">
    <source>
        <dbReference type="ARBA" id="ARBA00001947"/>
    </source>
</evidence>
<dbReference type="InterPro" id="IPR011650">
    <property type="entry name" value="Peptidase_M20_dimer"/>
</dbReference>
<evidence type="ECO:0000256" key="3">
    <source>
        <dbReference type="ARBA" id="ARBA00022670"/>
    </source>
</evidence>
<keyword evidence="4" id="KW-0479">Metal-binding</keyword>
<dbReference type="RefSeq" id="WP_345254973.1">
    <property type="nucleotide sequence ID" value="NZ_BAABGY010000006.1"/>
</dbReference>
<dbReference type="Pfam" id="PF01546">
    <property type="entry name" value="Peptidase_M20"/>
    <property type="match status" value="1"/>
</dbReference>
<dbReference type="NCBIfam" id="NF003976">
    <property type="entry name" value="PRK05469.1"/>
    <property type="match status" value="1"/>
</dbReference>
<dbReference type="SUPFAM" id="SSF55031">
    <property type="entry name" value="Bacterial exopeptidase dimerisation domain"/>
    <property type="match status" value="1"/>
</dbReference>
<evidence type="ECO:0000313" key="10">
    <source>
        <dbReference type="EMBL" id="GAA4327261.1"/>
    </source>
</evidence>
<evidence type="ECO:0000256" key="4">
    <source>
        <dbReference type="ARBA" id="ARBA00022723"/>
    </source>
</evidence>
<evidence type="ECO:0000313" key="11">
    <source>
        <dbReference type="Proteomes" id="UP001501725"/>
    </source>
</evidence>
<keyword evidence="11" id="KW-1185">Reference proteome</keyword>
<accession>A0ABP8GMW3</accession>
<dbReference type="InterPro" id="IPR036264">
    <property type="entry name" value="Bact_exopeptidase_dim_dom"/>
</dbReference>
<comment type="caution">
    <text evidence="10">The sequence shown here is derived from an EMBL/GenBank/DDBJ whole genome shotgun (WGS) entry which is preliminary data.</text>
</comment>
<proteinExistence type="inferred from homology"/>
<keyword evidence="6" id="KW-0862">Zinc</keyword>
<dbReference type="InterPro" id="IPR002933">
    <property type="entry name" value="Peptidase_M20"/>
</dbReference>
<dbReference type="EC" id="3.4.11.4" evidence="8"/>
<dbReference type="PANTHER" id="PTHR42994:SF1">
    <property type="entry name" value="PEPTIDASE T"/>
    <property type="match status" value="1"/>
</dbReference>
<dbReference type="SUPFAM" id="SSF53187">
    <property type="entry name" value="Zn-dependent exopeptidases"/>
    <property type="match status" value="1"/>
</dbReference>
<dbReference type="PIRSF" id="PIRSF037215">
    <property type="entry name" value="Peptidase_M20B"/>
    <property type="match status" value="1"/>
</dbReference>
<feature type="domain" description="Peptidase M20 dimerisation" evidence="9">
    <location>
        <begin position="215"/>
        <end position="314"/>
    </location>
</feature>
<dbReference type="Gene3D" id="3.40.630.10">
    <property type="entry name" value="Zn peptidases"/>
    <property type="match status" value="1"/>
</dbReference>
<protein>
    <recommendedName>
        <fullName evidence="8">Peptidase T</fullName>
        <ecNumber evidence="8">3.4.11.4</ecNumber>
    </recommendedName>
</protein>
<dbReference type="Proteomes" id="UP001501725">
    <property type="component" value="Unassembled WGS sequence"/>
</dbReference>
<comment type="similarity">
    <text evidence="2">Belongs to the peptidase M20B family.</text>
</comment>
<sequence length="417" mass="45815">MFQNYAFTAAERFMRYVQVDTQSDPKSASQPSTEKQKDLSRILVEELKAMGIGDAQLDEHGYIYATVPSNVEHEVPVICFCSHVDTAPDASGTGVKPLLHRNYAGQDIALPDDPTIVISPEDFPYLHQLKGHDIITASGSTLLGADDKAGMAEIMDAAHFLMTHPEVKHGAIRILFTPDEEVGRGTAKVDMQKLGARFGYTLDGGEAGALEDETFSADAVTIVINGVITHPGYAKGKLVNALKIGGELLARLPQSELSPETTDGKQGFVHPVRFEGIAERCTLEFIIRDFDTALLRPKEELLRELTELVLEKYPGASYEFTITEQYRNMKEVLDQHPEVVAHAKEAIRRSGLELKMESIRGGTDGSRLSFMGLPCPNLFAGMQGIHSMKEFVSVQDMNKAVETIVHLCSIWAEKPAS</sequence>
<dbReference type="NCBIfam" id="NF009920">
    <property type="entry name" value="PRK13381.1"/>
    <property type="match status" value="1"/>
</dbReference>
<dbReference type="NCBIfam" id="TIGR01882">
    <property type="entry name" value="peptidase-T"/>
    <property type="match status" value="1"/>
</dbReference>
<evidence type="ECO:0000256" key="5">
    <source>
        <dbReference type="ARBA" id="ARBA00022801"/>
    </source>
</evidence>
<dbReference type="Pfam" id="PF07687">
    <property type="entry name" value="M20_dimer"/>
    <property type="match status" value="1"/>
</dbReference>
<dbReference type="EMBL" id="BAABGY010000006">
    <property type="protein sequence ID" value="GAA4327261.1"/>
    <property type="molecule type" value="Genomic_DNA"/>
</dbReference>
<dbReference type="Gene3D" id="3.30.70.360">
    <property type="match status" value="1"/>
</dbReference>
<gene>
    <name evidence="10" type="primary">pepT</name>
    <name evidence="10" type="ORF">GCM10023184_16400</name>
</gene>
<evidence type="ECO:0000259" key="9">
    <source>
        <dbReference type="Pfam" id="PF07687"/>
    </source>
</evidence>
<dbReference type="PANTHER" id="PTHR42994">
    <property type="entry name" value="PEPTIDASE T"/>
    <property type="match status" value="1"/>
</dbReference>
<comment type="cofactor">
    <cofactor evidence="1">
        <name>Zn(2+)</name>
        <dbReference type="ChEBI" id="CHEBI:29105"/>
    </cofactor>
</comment>
<name>A0ABP8GMW3_9BACT</name>
<evidence type="ECO:0000256" key="6">
    <source>
        <dbReference type="ARBA" id="ARBA00022833"/>
    </source>
</evidence>
<dbReference type="InterPro" id="IPR001261">
    <property type="entry name" value="ArgE/DapE_CS"/>
</dbReference>
<keyword evidence="7" id="KW-0482">Metalloprotease</keyword>
<organism evidence="10 11">
    <name type="scientific">Flaviaesturariibacter amylovorans</name>
    <dbReference type="NCBI Taxonomy" id="1084520"/>
    <lineage>
        <taxon>Bacteria</taxon>
        <taxon>Pseudomonadati</taxon>
        <taxon>Bacteroidota</taxon>
        <taxon>Chitinophagia</taxon>
        <taxon>Chitinophagales</taxon>
        <taxon>Chitinophagaceae</taxon>
        <taxon>Flaviaestuariibacter</taxon>
    </lineage>
</organism>